<reference evidence="1" key="1">
    <citation type="journal article" date="2014" name="Front. Microbiol.">
        <title>High frequency of phylogenetically diverse reductive dehalogenase-homologous genes in deep subseafloor sedimentary metagenomes.</title>
        <authorList>
            <person name="Kawai M."/>
            <person name="Futagami T."/>
            <person name="Toyoda A."/>
            <person name="Takaki Y."/>
            <person name="Nishi S."/>
            <person name="Hori S."/>
            <person name="Arai W."/>
            <person name="Tsubouchi T."/>
            <person name="Morono Y."/>
            <person name="Uchiyama I."/>
            <person name="Ito T."/>
            <person name="Fujiyama A."/>
            <person name="Inagaki F."/>
            <person name="Takami H."/>
        </authorList>
    </citation>
    <scope>NUCLEOTIDE SEQUENCE</scope>
    <source>
        <strain evidence="1">Expedition CK06-06</strain>
    </source>
</reference>
<sequence>IDFDPKKRSWQAYRVESESERAGRNTTTFDDDKTQSVIRFLVQIDKELHFKNETIREAAHYALGAVLQSQYPCGAWPQKYNGNLVDPDSRSRQASFDKNWPLEFPNKSYQTYYTLNDNTLCDLITTLLDAWDVYDDDRYLKAAQRGGDFLLLAQLPEPQPGWAQQYNRKMQPAWARRFEPPAITGGESQRVMRTLIELYRRTAAVDDQADRYLKPLTRAIAYYKSLVLPDGRIARFYEIGTDRPLYFNKDYKLTYENDDLPTHYAFIVGASFDSIGRELESALKTPKDQLHVFKPARLERSPDFDRLVLKTIVDIDDRGAWVEPGKLKYQGADDTTRSVIRSDTFSTNIQVLAKWLAAK</sequence>
<gene>
    <name evidence="1" type="ORF">S01H1_11786</name>
</gene>
<dbReference type="InterPro" id="IPR012669">
    <property type="entry name" value="Pectate_lyase"/>
</dbReference>
<dbReference type="SUPFAM" id="SSF81853">
    <property type="entry name" value="Family 10 polysaccharide lyase"/>
    <property type="match status" value="1"/>
</dbReference>
<name>X0T471_9ZZZZ</name>
<dbReference type="AlphaFoldDB" id="X0T471"/>
<protein>
    <recommendedName>
        <fullName evidence="2">Pectate lyase</fullName>
    </recommendedName>
</protein>
<accession>X0T471</accession>
<comment type="caution">
    <text evidence="1">The sequence shown here is derived from an EMBL/GenBank/DDBJ whole genome shotgun (WGS) entry which is preliminary data.</text>
</comment>
<dbReference type="Pfam" id="PF09492">
    <property type="entry name" value="Pec_lyase"/>
    <property type="match status" value="1"/>
</dbReference>
<dbReference type="EMBL" id="BARS01006022">
    <property type="protein sequence ID" value="GAF82151.1"/>
    <property type="molecule type" value="Genomic_DNA"/>
</dbReference>
<organism evidence="1">
    <name type="scientific">marine sediment metagenome</name>
    <dbReference type="NCBI Taxonomy" id="412755"/>
    <lineage>
        <taxon>unclassified sequences</taxon>
        <taxon>metagenomes</taxon>
        <taxon>ecological metagenomes</taxon>
    </lineage>
</organism>
<evidence type="ECO:0000313" key="1">
    <source>
        <dbReference type="EMBL" id="GAF82151.1"/>
    </source>
</evidence>
<evidence type="ECO:0008006" key="2">
    <source>
        <dbReference type="Google" id="ProtNLM"/>
    </source>
</evidence>
<feature type="non-terminal residue" evidence="1">
    <location>
        <position position="1"/>
    </location>
</feature>
<proteinExistence type="predicted"/>
<dbReference type="Gene3D" id="1.50.10.20">
    <property type="match status" value="1"/>
</dbReference>